<name>A0A1N7LP23_9RHOB</name>
<dbReference type="RefSeq" id="WP_170952620.1">
    <property type="nucleotide sequence ID" value="NZ_FTOG01000004.1"/>
</dbReference>
<dbReference type="STRING" id="453582.SAMN05421580_104207"/>
<proteinExistence type="predicted"/>
<evidence type="ECO:0000256" key="1">
    <source>
        <dbReference type="SAM" id="SignalP"/>
    </source>
</evidence>
<feature type="signal peptide" evidence="1">
    <location>
        <begin position="1"/>
        <end position="17"/>
    </location>
</feature>
<gene>
    <name evidence="2" type="ORF">SAMN05421580_104207</name>
</gene>
<protein>
    <submittedName>
        <fullName evidence="2">Uncharacterized protein</fullName>
    </submittedName>
</protein>
<reference evidence="3" key="1">
    <citation type="submission" date="2017-01" db="EMBL/GenBank/DDBJ databases">
        <authorList>
            <person name="Varghese N."/>
            <person name="Submissions S."/>
        </authorList>
    </citation>
    <scope>NUCLEOTIDE SEQUENCE [LARGE SCALE GENOMIC DNA]</scope>
    <source>
        <strain evidence="3">DSM 19945</strain>
    </source>
</reference>
<dbReference type="Proteomes" id="UP000186221">
    <property type="component" value="Unassembled WGS sequence"/>
</dbReference>
<dbReference type="EMBL" id="FTOG01000004">
    <property type="protein sequence ID" value="SIS75570.1"/>
    <property type="molecule type" value="Genomic_DNA"/>
</dbReference>
<dbReference type="AlphaFoldDB" id="A0A1N7LP23"/>
<feature type="chain" id="PRO_5012546261" evidence="1">
    <location>
        <begin position="18"/>
        <end position="52"/>
    </location>
</feature>
<keyword evidence="1" id="KW-0732">Signal</keyword>
<evidence type="ECO:0000313" key="2">
    <source>
        <dbReference type="EMBL" id="SIS75570.1"/>
    </source>
</evidence>
<organism evidence="2 3">
    <name type="scientific">Rhodobacter aestuarii</name>
    <dbReference type="NCBI Taxonomy" id="453582"/>
    <lineage>
        <taxon>Bacteria</taxon>
        <taxon>Pseudomonadati</taxon>
        <taxon>Pseudomonadota</taxon>
        <taxon>Alphaproteobacteria</taxon>
        <taxon>Rhodobacterales</taxon>
        <taxon>Rhodobacter group</taxon>
        <taxon>Rhodobacter</taxon>
    </lineage>
</organism>
<accession>A0A1N7LP23</accession>
<sequence length="52" mass="5491">MKRLIIGLVVATMTASAAVAGGWSFDMPRLDFPGSGSQVTQGCNHLTQKCTH</sequence>
<evidence type="ECO:0000313" key="3">
    <source>
        <dbReference type="Proteomes" id="UP000186221"/>
    </source>
</evidence>
<keyword evidence="3" id="KW-1185">Reference proteome</keyword>